<keyword evidence="1" id="KW-1133">Transmembrane helix</keyword>
<protein>
    <submittedName>
        <fullName evidence="2">Uncharacterized protein</fullName>
    </submittedName>
</protein>
<reference evidence="2 3" key="1">
    <citation type="journal article" date="2013" name="Proc. Natl. Acad. Sci. U.S.A.">
        <title>Genome of an arbuscular mycorrhizal fungus provides insight into the oldest plant symbiosis.</title>
        <authorList>
            <person name="Tisserant E."/>
            <person name="Malbreil M."/>
            <person name="Kuo A."/>
            <person name="Kohler A."/>
            <person name="Symeonidi A."/>
            <person name="Balestrini R."/>
            <person name="Charron P."/>
            <person name="Duensing N."/>
            <person name="Frei Dit Frey N."/>
            <person name="Gianinazzi-Pearson V."/>
            <person name="Gilbert L.B."/>
            <person name="Handa Y."/>
            <person name="Herr J.R."/>
            <person name="Hijri M."/>
            <person name="Koul R."/>
            <person name="Kawaguchi M."/>
            <person name="Krajinski F."/>
            <person name="Lammers P.J."/>
            <person name="Masclaux F.G."/>
            <person name="Murat C."/>
            <person name="Morin E."/>
            <person name="Ndikumana S."/>
            <person name="Pagni M."/>
            <person name="Petitpierre D."/>
            <person name="Requena N."/>
            <person name="Rosikiewicz P."/>
            <person name="Riley R."/>
            <person name="Saito K."/>
            <person name="San Clemente H."/>
            <person name="Shapiro H."/>
            <person name="van Tuinen D."/>
            <person name="Becard G."/>
            <person name="Bonfante P."/>
            <person name="Paszkowski U."/>
            <person name="Shachar-Hill Y.Y."/>
            <person name="Tuskan G.A."/>
            <person name="Young P.W."/>
            <person name="Sanders I.R."/>
            <person name="Henrissat B."/>
            <person name="Rensing S.A."/>
            <person name="Grigoriev I.V."/>
            <person name="Corradi N."/>
            <person name="Roux C."/>
            <person name="Martin F."/>
        </authorList>
    </citation>
    <scope>NUCLEOTIDE SEQUENCE [LARGE SCALE GENOMIC DNA]</scope>
    <source>
        <strain evidence="2 3">DAOM 197198</strain>
    </source>
</reference>
<evidence type="ECO:0000313" key="2">
    <source>
        <dbReference type="EMBL" id="POG72252.1"/>
    </source>
</evidence>
<keyword evidence="1" id="KW-0472">Membrane</keyword>
<feature type="transmembrane region" description="Helical" evidence="1">
    <location>
        <begin position="33"/>
        <end position="53"/>
    </location>
</feature>
<sequence length="69" mass="7910">MADRCIVSFLCLSINLFVNLSIFSSFYDVGRHILCSFAAPPAVSLVIRLFGLLRRLFLHTWNVLFLHQP</sequence>
<organism evidence="2 3">
    <name type="scientific">Rhizophagus irregularis (strain DAOM 181602 / DAOM 197198 / MUCL 43194)</name>
    <name type="common">Arbuscular mycorrhizal fungus</name>
    <name type="synonym">Glomus intraradices</name>
    <dbReference type="NCBI Taxonomy" id="747089"/>
    <lineage>
        <taxon>Eukaryota</taxon>
        <taxon>Fungi</taxon>
        <taxon>Fungi incertae sedis</taxon>
        <taxon>Mucoromycota</taxon>
        <taxon>Glomeromycotina</taxon>
        <taxon>Glomeromycetes</taxon>
        <taxon>Glomerales</taxon>
        <taxon>Glomeraceae</taxon>
        <taxon>Rhizophagus</taxon>
    </lineage>
</organism>
<reference evidence="2 3" key="2">
    <citation type="journal article" date="2018" name="New Phytol.">
        <title>High intraspecific genome diversity in the model arbuscular mycorrhizal symbiont Rhizophagus irregularis.</title>
        <authorList>
            <person name="Chen E.C.H."/>
            <person name="Morin E."/>
            <person name="Beaudet D."/>
            <person name="Noel J."/>
            <person name="Yildirir G."/>
            <person name="Ndikumana S."/>
            <person name="Charron P."/>
            <person name="St-Onge C."/>
            <person name="Giorgi J."/>
            <person name="Kruger M."/>
            <person name="Marton T."/>
            <person name="Ropars J."/>
            <person name="Grigoriev I.V."/>
            <person name="Hainaut M."/>
            <person name="Henrissat B."/>
            <person name="Roux C."/>
            <person name="Martin F."/>
            <person name="Corradi N."/>
        </authorList>
    </citation>
    <scope>NUCLEOTIDE SEQUENCE [LARGE SCALE GENOMIC DNA]</scope>
    <source>
        <strain evidence="2 3">DAOM 197198</strain>
    </source>
</reference>
<keyword evidence="3" id="KW-1185">Reference proteome</keyword>
<dbReference type="EMBL" id="AUPC02000098">
    <property type="protein sequence ID" value="POG72252.1"/>
    <property type="molecule type" value="Genomic_DNA"/>
</dbReference>
<evidence type="ECO:0000256" key="1">
    <source>
        <dbReference type="SAM" id="Phobius"/>
    </source>
</evidence>
<accession>A0A2P4Q3U8</accession>
<gene>
    <name evidence="2" type="ORF">GLOIN_2v1597984</name>
</gene>
<dbReference type="Proteomes" id="UP000018888">
    <property type="component" value="Unassembled WGS sequence"/>
</dbReference>
<comment type="caution">
    <text evidence="2">The sequence shown here is derived from an EMBL/GenBank/DDBJ whole genome shotgun (WGS) entry which is preliminary data.</text>
</comment>
<keyword evidence="1" id="KW-0812">Transmembrane</keyword>
<name>A0A2P4Q3U8_RHIID</name>
<proteinExistence type="predicted"/>
<feature type="transmembrane region" description="Helical" evidence="1">
    <location>
        <begin position="6"/>
        <end position="26"/>
    </location>
</feature>
<dbReference type="AlphaFoldDB" id="A0A2P4Q3U8"/>
<evidence type="ECO:0000313" key="3">
    <source>
        <dbReference type="Proteomes" id="UP000018888"/>
    </source>
</evidence>